<dbReference type="InterPro" id="IPR009080">
    <property type="entry name" value="tRNAsynth_Ia_anticodon-bd"/>
</dbReference>
<gene>
    <name evidence="20 24" type="primary">cysS</name>
    <name evidence="24" type="ORF">TRIP_B200402</name>
</gene>
<dbReference type="GO" id="GO:0005524">
    <property type="term" value="F:ATP binding"/>
    <property type="evidence" value="ECO:0007669"/>
    <property type="project" value="UniProtKB-UniRule"/>
</dbReference>
<comment type="catalytic activity">
    <reaction evidence="20">
        <text>tRNA(Cys) + L-cysteine + ATP = L-cysteinyl-tRNA(Cys) + AMP + diphosphate</text>
        <dbReference type="Rhea" id="RHEA:17773"/>
        <dbReference type="Rhea" id="RHEA-COMP:9661"/>
        <dbReference type="Rhea" id="RHEA-COMP:9679"/>
        <dbReference type="ChEBI" id="CHEBI:30616"/>
        <dbReference type="ChEBI" id="CHEBI:33019"/>
        <dbReference type="ChEBI" id="CHEBI:35235"/>
        <dbReference type="ChEBI" id="CHEBI:78442"/>
        <dbReference type="ChEBI" id="CHEBI:78517"/>
        <dbReference type="ChEBI" id="CHEBI:456215"/>
        <dbReference type="EC" id="6.1.1.16"/>
    </reaction>
</comment>
<comment type="pathway">
    <text evidence="4">Amino-acid biosynthesis; L-cysteine biosynthesis; L-cysteine from L-serine: step 2/2.</text>
</comment>
<dbReference type="InterPro" id="IPR015803">
    <property type="entry name" value="Cys-tRNA-ligase"/>
</dbReference>
<evidence type="ECO:0000256" key="15">
    <source>
        <dbReference type="ARBA" id="ARBA00022898"/>
    </source>
</evidence>
<keyword evidence="10" id="KW-0808">Transferase</keyword>
<dbReference type="EC" id="6.1.1.16" evidence="20"/>
<dbReference type="GO" id="GO:0004124">
    <property type="term" value="F:cysteine synthase activity"/>
    <property type="evidence" value="ECO:0007669"/>
    <property type="project" value="UniProtKB-EC"/>
</dbReference>
<keyword evidence="14 20" id="KW-0067">ATP-binding</keyword>
<dbReference type="EMBL" id="UPXX01000013">
    <property type="protein sequence ID" value="VBB42262.1"/>
    <property type="molecule type" value="Genomic_DNA"/>
</dbReference>
<reference evidence="24" key="1">
    <citation type="submission" date="2018-07" db="EMBL/GenBank/DDBJ databases">
        <authorList>
            <consortium name="Genoscope - CEA"/>
            <person name="William W."/>
        </authorList>
    </citation>
    <scope>NUCLEOTIDE SEQUENCE</scope>
    <source>
        <strain evidence="24">IK1</strain>
    </source>
</reference>
<comment type="similarity">
    <text evidence="5 20">Belongs to the class-I aminoacyl-tRNA synthetase family.</text>
</comment>
<comment type="cofactor">
    <cofactor evidence="2">
        <name>Zn(2+)</name>
        <dbReference type="ChEBI" id="CHEBI:29105"/>
    </cofactor>
</comment>
<dbReference type="SUPFAM" id="SSF52374">
    <property type="entry name" value="Nucleotidylyl transferase"/>
    <property type="match status" value="1"/>
</dbReference>
<evidence type="ECO:0000259" key="23">
    <source>
        <dbReference type="SMART" id="SM00840"/>
    </source>
</evidence>
<dbReference type="CDD" id="cd01561">
    <property type="entry name" value="CBS_like"/>
    <property type="match status" value="1"/>
</dbReference>
<evidence type="ECO:0000256" key="17">
    <source>
        <dbReference type="ARBA" id="ARBA00023146"/>
    </source>
</evidence>
<evidence type="ECO:0000256" key="5">
    <source>
        <dbReference type="ARBA" id="ARBA00005594"/>
    </source>
</evidence>
<evidence type="ECO:0000313" key="24">
    <source>
        <dbReference type="EMBL" id="VBB42262.1"/>
    </source>
</evidence>
<dbReference type="Gene3D" id="3.40.50.620">
    <property type="entry name" value="HUPs"/>
    <property type="match status" value="1"/>
</dbReference>
<organism evidence="24">
    <name type="scientific">Uncultured Desulfatiglans sp</name>
    <dbReference type="NCBI Taxonomy" id="1748965"/>
    <lineage>
        <taxon>Bacteria</taxon>
        <taxon>Pseudomonadati</taxon>
        <taxon>Thermodesulfobacteriota</taxon>
        <taxon>Desulfobacteria</taxon>
        <taxon>Desulfatiglandales</taxon>
        <taxon>Desulfatiglandaceae</taxon>
        <taxon>Desulfatiglans</taxon>
        <taxon>environmental samples</taxon>
    </lineage>
</organism>
<dbReference type="SMART" id="SM00840">
    <property type="entry name" value="DALR_2"/>
    <property type="match status" value="1"/>
</dbReference>
<protein>
    <recommendedName>
        <fullName evidence="20">Cysteine--tRNA ligase</fullName>
        <ecNumber evidence="20">6.1.1.16</ecNumber>
    </recommendedName>
    <alternativeName>
        <fullName evidence="20">Cysteinyl-tRNA synthetase</fullName>
        <shortName evidence="20">CysRS</shortName>
    </alternativeName>
</protein>
<keyword evidence="16 20" id="KW-0648">Protein biosynthesis</keyword>
<dbReference type="InterPro" id="IPR005856">
    <property type="entry name" value="Cys_synth"/>
</dbReference>
<name>A0A653A3M9_UNCDX</name>
<dbReference type="Gene3D" id="1.20.120.1910">
    <property type="entry name" value="Cysteine-tRNA ligase, C-terminal anti-codon recognition domain"/>
    <property type="match status" value="1"/>
</dbReference>
<evidence type="ECO:0000256" key="20">
    <source>
        <dbReference type="HAMAP-Rule" id="MF_00041"/>
    </source>
</evidence>
<dbReference type="FunFam" id="3.40.50.1100:FF:000003">
    <property type="entry name" value="Cystathionine beta-synthase"/>
    <property type="match status" value="1"/>
</dbReference>
<dbReference type="InterPro" id="IPR015273">
    <property type="entry name" value="Cys-tRNA-synt_Ia_DALR"/>
</dbReference>
<dbReference type="PANTHER" id="PTHR10890">
    <property type="entry name" value="CYSTEINYL-TRNA SYNTHETASE"/>
    <property type="match status" value="1"/>
</dbReference>
<evidence type="ECO:0000256" key="18">
    <source>
        <dbReference type="ARBA" id="ARBA00023192"/>
    </source>
</evidence>
<evidence type="ECO:0000256" key="7">
    <source>
        <dbReference type="ARBA" id="ARBA00011245"/>
    </source>
</evidence>
<evidence type="ECO:0000256" key="12">
    <source>
        <dbReference type="ARBA" id="ARBA00022741"/>
    </source>
</evidence>
<feature type="binding site" evidence="21">
    <location>
        <position position="126"/>
    </location>
    <ligand>
        <name>pyridoxal 5'-phosphate</name>
        <dbReference type="ChEBI" id="CHEBI:597326"/>
    </ligand>
</feature>
<dbReference type="InterPro" id="IPR056411">
    <property type="entry name" value="CysS_C"/>
</dbReference>
<proteinExistence type="inferred from homology"/>
<keyword evidence="9 20" id="KW-0436">Ligase</keyword>
<evidence type="ECO:0000256" key="10">
    <source>
        <dbReference type="ARBA" id="ARBA00022679"/>
    </source>
</evidence>
<dbReference type="InterPro" id="IPR024909">
    <property type="entry name" value="Cys-tRNA/MSH_ligase"/>
</dbReference>
<dbReference type="PRINTS" id="PR00983">
    <property type="entry name" value="TRNASYNTHCYS"/>
</dbReference>
<evidence type="ECO:0000256" key="8">
    <source>
        <dbReference type="ARBA" id="ARBA00022490"/>
    </source>
</evidence>
<keyword evidence="18" id="KW-0198">Cysteine biosynthesis</keyword>
<comment type="caution">
    <text evidence="20">Lacks conserved residue(s) required for the propagation of feature annotation.</text>
</comment>
<comment type="cofactor">
    <cofactor evidence="1 21">
        <name>pyridoxal 5'-phosphate</name>
        <dbReference type="ChEBI" id="CHEBI:597326"/>
    </cofactor>
</comment>
<dbReference type="GO" id="GO:0046872">
    <property type="term" value="F:metal ion binding"/>
    <property type="evidence" value="ECO:0007669"/>
    <property type="project" value="UniProtKB-KW"/>
</dbReference>
<dbReference type="Pfam" id="PF01406">
    <property type="entry name" value="tRNA-synt_1e"/>
    <property type="match status" value="1"/>
</dbReference>
<evidence type="ECO:0000256" key="11">
    <source>
        <dbReference type="ARBA" id="ARBA00022723"/>
    </source>
</evidence>
<evidence type="ECO:0000256" key="22">
    <source>
        <dbReference type="PIRSR" id="PIRSR605856-51"/>
    </source>
</evidence>
<dbReference type="PROSITE" id="PS00901">
    <property type="entry name" value="CYS_SYNTHASE"/>
    <property type="match status" value="1"/>
</dbReference>
<dbReference type="GO" id="GO:0006423">
    <property type="term" value="P:cysteinyl-tRNA aminoacylation"/>
    <property type="evidence" value="ECO:0007669"/>
    <property type="project" value="UniProtKB-UniRule"/>
</dbReference>
<feature type="short sequence motif" description="'HIGH' region" evidence="20">
    <location>
        <begin position="385"/>
        <end position="395"/>
    </location>
</feature>
<dbReference type="SUPFAM" id="SSF47323">
    <property type="entry name" value="Anticodon-binding domain of a subclass of class I aminoacyl-tRNA synthetases"/>
    <property type="match status" value="1"/>
</dbReference>
<dbReference type="InterPro" id="IPR001926">
    <property type="entry name" value="TrpB-like_PALP"/>
</dbReference>
<dbReference type="Pfam" id="PF23493">
    <property type="entry name" value="CysS_C"/>
    <property type="match status" value="1"/>
</dbReference>
<keyword evidence="13" id="KW-0862">Zinc</keyword>
<dbReference type="NCBIfam" id="TIGR01136">
    <property type="entry name" value="cysKM"/>
    <property type="match status" value="1"/>
</dbReference>
<evidence type="ECO:0000256" key="21">
    <source>
        <dbReference type="PIRSR" id="PIRSR605856-50"/>
    </source>
</evidence>
<feature type="domain" description="Cysteinyl-tRNA synthetase class Ia DALR" evidence="23">
    <location>
        <begin position="709"/>
        <end position="773"/>
    </location>
</feature>
<keyword evidence="11" id="KW-0479">Metal-binding</keyword>
<dbReference type="SUPFAM" id="SSF53686">
    <property type="entry name" value="Tryptophan synthase beta subunit-like PLP-dependent enzymes"/>
    <property type="match status" value="1"/>
</dbReference>
<dbReference type="NCBIfam" id="TIGR00435">
    <property type="entry name" value="cysS"/>
    <property type="match status" value="1"/>
</dbReference>
<feature type="modified residue" description="N6-(pyridoxal phosphate)lysine" evidence="22">
    <location>
        <position position="96"/>
    </location>
</feature>
<comment type="subunit">
    <text evidence="7 20">Monomer.</text>
</comment>
<dbReference type="InterPro" id="IPR001216">
    <property type="entry name" value="P-phosphate_BS"/>
</dbReference>
<dbReference type="HAMAP" id="MF_00041">
    <property type="entry name" value="Cys_tRNA_synth"/>
    <property type="match status" value="1"/>
</dbReference>
<feature type="binding site" evidence="21">
    <location>
        <position position="312"/>
    </location>
    <ligand>
        <name>pyridoxal 5'-phosphate</name>
        <dbReference type="ChEBI" id="CHEBI:597326"/>
    </ligand>
</feature>
<dbReference type="GO" id="GO:0004817">
    <property type="term" value="F:cysteine-tRNA ligase activity"/>
    <property type="evidence" value="ECO:0007669"/>
    <property type="project" value="UniProtKB-UniRule"/>
</dbReference>
<keyword evidence="12 20" id="KW-0547">Nucleotide-binding</keyword>
<dbReference type="GO" id="GO:0005829">
    <property type="term" value="C:cytosol"/>
    <property type="evidence" value="ECO:0007669"/>
    <property type="project" value="TreeGrafter"/>
</dbReference>
<evidence type="ECO:0000256" key="3">
    <source>
        <dbReference type="ARBA" id="ARBA00004496"/>
    </source>
</evidence>
<feature type="binding site" evidence="21">
    <location>
        <begin position="231"/>
        <end position="235"/>
    </location>
    <ligand>
        <name>pyridoxal 5'-phosphate</name>
        <dbReference type="ChEBI" id="CHEBI:597326"/>
    </ligand>
</feature>
<keyword evidence="8 20" id="KW-0963">Cytoplasm</keyword>
<dbReference type="InterPro" id="IPR032678">
    <property type="entry name" value="tRNA-synt_1_cat_dom"/>
</dbReference>
<evidence type="ECO:0000256" key="16">
    <source>
        <dbReference type="ARBA" id="ARBA00022917"/>
    </source>
</evidence>
<keyword evidence="18" id="KW-0028">Amino-acid biosynthesis</keyword>
<dbReference type="Gene3D" id="3.40.50.1100">
    <property type="match status" value="2"/>
</dbReference>
<comment type="similarity">
    <text evidence="6">Belongs to the cysteine synthase/cystathionine beta-synthase family.</text>
</comment>
<comment type="subcellular location">
    <subcellularLocation>
        <location evidence="3 20">Cytoplasm</location>
    </subcellularLocation>
</comment>
<evidence type="ECO:0000256" key="14">
    <source>
        <dbReference type="ARBA" id="ARBA00022840"/>
    </source>
</evidence>
<comment type="catalytic activity">
    <reaction evidence="19">
        <text>O-acetyl-L-serine + hydrogen sulfide = L-cysteine + acetate</text>
        <dbReference type="Rhea" id="RHEA:14829"/>
        <dbReference type="ChEBI" id="CHEBI:29919"/>
        <dbReference type="ChEBI" id="CHEBI:30089"/>
        <dbReference type="ChEBI" id="CHEBI:35235"/>
        <dbReference type="ChEBI" id="CHEBI:58340"/>
        <dbReference type="EC" id="2.5.1.47"/>
    </reaction>
</comment>
<evidence type="ECO:0000256" key="9">
    <source>
        <dbReference type="ARBA" id="ARBA00022598"/>
    </source>
</evidence>
<keyword evidence="17 20" id="KW-0030">Aminoacyl-tRNA synthetase</keyword>
<evidence type="ECO:0000256" key="13">
    <source>
        <dbReference type="ARBA" id="ARBA00022833"/>
    </source>
</evidence>
<evidence type="ECO:0000256" key="4">
    <source>
        <dbReference type="ARBA" id="ARBA00004962"/>
    </source>
</evidence>
<evidence type="ECO:0000256" key="19">
    <source>
        <dbReference type="ARBA" id="ARBA00047931"/>
    </source>
</evidence>
<accession>A0A653A3M9</accession>
<dbReference type="PANTHER" id="PTHR10890:SF3">
    <property type="entry name" value="CYSTEINE--TRNA LIGASE, CYTOPLASMIC"/>
    <property type="match status" value="1"/>
</dbReference>
<dbReference type="InterPro" id="IPR014729">
    <property type="entry name" value="Rossmann-like_a/b/a_fold"/>
</dbReference>
<feature type="binding site" evidence="20">
    <location>
        <position position="628"/>
    </location>
    <ligand>
        <name>ATP</name>
        <dbReference type="ChEBI" id="CHEBI:30616"/>
    </ligand>
</feature>
<evidence type="ECO:0000256" key="6">
    <source>
        <dbReference type="ARBA" id="ARBA00007103"/>
    </source>
</evidence>
<sequence length="828" mass="93676">MQMLCQFYKIFVYAEIKSHPSGSDLPGKSPFPAKKHDHFPADRMIPAEQSPMQTQRNNILDHVGHTPLVPIHRLNPNQSVEVLAKLEYFNPGGSIKDRPALYMIEEAERSGELTRDKIILEATSGNTGIGLAMVAAVKGYRILLSMSESVSEERVKILKAFGAEIKFTPAHMGTDGAIEYVYNLMREAPDKYWLADQFNNENNWKAHYMGTALEIWEQTAGQVSAIVATMGTSGTLMGLAKRYAEMAPHVSIVGVEPYMGHKIQGLKNMKESYQPGIFDKRVLSRIENVDDEEAFETARQLARKEGMLVGMSSGAAMAVALRIAREMTEGKIVVLLPDGGERYLSTALFTTKKRSGLHIYNTFSRRKEELIPIEENHVKMYCCGPTLCQYIHLGHARRFLFADLLRRYLGFKGYRVTLVTNLTDLDDRTIQGAEKAGMPLKDFTEGFNRAFMEDIERLGIEPATVYPKASEHVEEMIDLARRLLQKGYAYEKFRSIYFDISRFKPYGNLSHIDLTKIRVGKTVDLDNYEKDNPRDFTLLKRATLNALKRGIFYQTQWGNVLPSWHLECSAMAMKYLGPTYDIHTSGIELIFPHHENAIAISQALTNQPPANYWVHHENVLVNGKRTSKAADVEGLTLREIFEQGYSGRDIRFLILSRHYRKPIVFSWTKLNAARSTIARLDGFVQRIHNCPDGRSEPEADQIVYDLRHGFTEALDDDLNVAAALAALFQFIRRVNGLLDRNMLAKADKQKFLEILAAVNGVLGVLDLEPAALEGEIEASIRARAEARRRKDWETADRIRDRLKERGIELLDTPEGTIWQRTSTGPGKS</sequence>
<evidence type="ECO:0000256" key="2">
    <source>
        <dbReference type="ARBA" id="ARBA00001947"/>
    </source>
</evidence>
<evidence type="ECO:0000256" key="1">
    <source>
        <dbReference type="ARBA" id="ARBA00001933"/>
    </source>
</evidence>
<keyword evidence="15 21" id="KW-0663">Pyridoxal phosphate</keyword>
<dbReference type="UniPathway" id="UPA00136">
    <property type="reaction ID" value="UER00200"/>
</dbReference>
<dbReference type="GO" id="GO:0006535">
    <property type="term" value="P:cysteine biosynthetic process from serine"/>
    <property type="evidence" value="ECO:0007669"/>
    <property type="project" value="InterPro"/>
</dbReference>
<dbReference type="CDD" id="cd00672">
    <property type="entry name" value="CysRS_core"/>
    <property type="match status" value="1"/>
</dbReference>
<dbReference type="InterPro" id="IPR036052">
    <property type="entry name" value="TrpB-like_PALP_sf"/>
</dbReference>
<dbReference type="Pfam" id="PF00291">
    <property type="entry name" value="PALP"/>
    <property type="match status" value="1"/>
</dbReference>
<dbReference type="Pfam" id="PF09190">
    <property type="entry name" value="DALR_2"/>
    <property type="match status" value="1"/>
</dbReference>
<dbReference type="AlphaFoldDB" id="A0A653A3M9"/>